<keyword evidence="11" id="KW-0119">Carbohydrate metabolism</keyword>
<comment type="subcellular location">
    <subcellularLocation>
        <location evidence="2">Secreted</location>
    </subcellularLocation>
</comment>
<comment type="similarity">
    <text evidence="4">Belongs to the glycosyl hydrolase 3 family.</text>
</comment>
<keyword evidence="9" id="KW-0136">Cellulose degradation</keyword>
<evidence type="ECO:0000256" key="1">
    <source>
        <dbReference type="ARBA" id="ARBA00000448"/>
    </source>
</evidence>
<gene>
    <name evidence="17" type="ORF">W97_04604</name>
</gene>
<keyword evidence="7 15" id="KW-0732">Signal</keyword>
<dbReference type="GO" id="GO:0008422">
    <property type="term" value="F:beta-glucosidase activity"/>
    <property type="evidence" value="ECO:0007669"/>
    <property type="project" value="UniProtKB-EC"/>
</dbReference>
<dbReference type="SUPFAM" id="SSF52279">
    <property type="entry name" value="Beta-D-glucan exohydrolase, C-terminal domain"/>
    <property type="match status" value="1"/>
</dbReference>
<dbReference type="FunFam" id="3.40.50.1700:FF:000003">
    <property type="entry name" value="Probable beta-glucosidase"/>
    <property type="match status" value="1"/>
</dbReference>
<dbReference type="RefSeq" id="XP_007780683.1">
    <property type="nucleotide sequence ID" value="XM_007782493.1"/>
</dbReference>
<dbReference type="EC" id="3.2.1.21" evidence="5"/>
<accession>R7YUK3</accession>
<dbReference type="EMBL" id="JH767573">
    <property type="protein sequence ID" value="EON65366.1"/>
    <property type="molecule type" value="Genomic_DNA"/>
</dbReference>
<dbReference type="Proteomes" id="UP000016924">
    <property type="component" value="Unassembled WGS sequence"/>
</dbReference>
<dbReference type="GeneID" id="19901915"/>
<dbReference type="InterPro" id="IPR017853">
    <property type="entry name" value="GH"/>
</dbReference>
<keyword evidence="13" id="KW-0624">Polysaccharide degradation</keyword>
<keyword evidence="6" id="KW-0964">Secreted</keyword>
<dbReference type="HOGENOM" id="CLU_004542_2_3_1"/>
<dbReference type="InterPro" id="IPR002772">
    <property type="entry name" value="Glyco_hydro_3_C"/>
</dbReference>
<feature type="signal peptide" evidence="15">
    <location>
        <begin position="1"/>
        <end position="17"/>
    </location>
</feature>
<keyword evidence="12" id="KW-0326">Glycosidase</keyword>
<evidence type="ECO:0000256" key="3">
    <source>
        <dbReference type="ARBA" id="ARBA00004987"/>
    </source>
</evidence>
<evidence type="ECO:0000256" key="6">
    <source>
        <dbReference type="ARBA" id="ARBA00022525"/>
    </source>
</evidence>
<feature type="chain" id="PRO_5004461131" description="beta-glucosidase" evidence="15">
    <location>
        <begin position="18"/>
        <end position="745"/>
    </location>
</feature>
<dbReference type="SMART" id="SM01217">
    <property type="entry name" value="Fn3_like"/>
    <property type="match status" value="1"/>
</dbReference>
<evidence type="ECO:0000259" key="16">
    <source>
        <dbReference type="SMART" id="SM01217"/>
    </source>
</evidence>
<evidence type="ECO:0000256" key="2">
    <source>
        <dbReference type="ARBA" id="ARBA00004613"/>
    </source>
</evidence>
<dbReference type="STRING" id="1168221.R7YUK3"/>
<evidence type="ECO:0000256" key="13">
    <source>
        <dbReference type="ARBA" id="ARBA00023326"/>
    </source>
</evidence>
<dbReference type="Gene3D" id="3.40.50.1700">
    <property type="entry name" value="Glycoside hydrolase family 3 C-terminal domain"/>
    <property type="match status" value="1"/>
</dbReference>
<comment type="pathway">
    <text evidence="3">Glycan metabolism; cellulose degradation.</text>
</comment>
<evidence type="ECO:0000256" key="7">
    <source>
        <dbReference type="ARBA" id="ARBA00022729"/>
    </source>
</evidence>
<dbReference type="Pfam" id="PF14310">
    <property type="entry name" value="Fn3-like"/>
    <property type="match status" value="1"/>
</dbReference>
<dbReference type="OMA" id="MTDWNAQ"/>
<dbReference type="InterPro" id="IPR001764">
    <property type="entry name" value="Glyco_hydro_3_N"/>
</dbReference>
<keyword evidence="10" id="KW-0325">Glycoprotein</keyword>
<comment type="catalytic activity">
    <reaction evidence="1">
        <text>Hydrolysis of terminal, non-reducing beta-D-glucosyl residues with release of beta-D-glucose.</text>
        <dbReference type="EC" id="3.2.1.21"/>
    </reaction>
</comment>
<dbReference type="PANTHER" id="PTHR42715">
    <property type="entry name" value="BETA-GLUCOSIDASE"/>
    <property type="match status" value="1"/>
</dbReference>
<dbReference type="InterPro" id="IPR013783">
    <property type="entry name" value="Ig-like_fold"/>
</dbReference>
<feature type="domain" description="Fibronectin type III-like" evidence="16">
    <location>
        <begin position="664"/>
        <end position="734"/>
    </location>
</feature>
<evidence type="ECO:0000256" key="15">
    <source>
        <dbReference type="SAM" id="SignalP"/>
    </source>
</evidence>
<evidence type="ECO:0000313" key="18">
    <source>
        <dbReference type="Proteomes" id="UP000016924"/>
    </source>
</evidence>
<feature type="region of interest" description="Disordered" evidence="14">
    <location>
        <begin position="616"/>
        <end position="638"/>
    </location>
</feature>
<dbReference type="AlphaFoldDB" id="R7YUK3"/>
<proteinExistence type="inferred from homology"/>
<evidence type="ECO:0000256" key="4">
    <source>
        <dbReference type="ARBA" id="ARBA00005336"/>
    </source>
</evidence>
<dbReference type="SUPFAM" id="SSF51445">
    <property type="entry name" value="(Trans)glycosidases"/>
    <property type="match status" value="1"/>
</dbReference>
<dbReference type="PANTHER" id="PTHR42715:SF28">
    <property type="entry name" value="BETA-GLUCOSIDASE L-RELATED"/>
    <property type="match status" value="1"/>
</dbReference>
<dbReference type="GO" id="GO:0030245">
    <property type="term" value="P:cellulose catabolic process"/>
    <property type="evidence" value="ECO:0007669"/>
    <property type="project" value="UniProtKB-KW"/>
</dbReference>
<evidence type="ECO:0000256" key="5">
    <source>
        <dbReference type="ARBA" id="ARBA00012744"/>
    </source>
</evidence>
<dbReference type="FunFam" id="3.20.20.300:FF:000002">
    <property type="entry name" value="Probable beta-glucosidase"/>
    <property type="match status" value="1"/>
</dbReference>
<evidence type="ECO:0000256" key="11">
    <source>
        <dbReference type="ARBA" id="ARBA00023277"/>
    </source>
</evidence>
<dbReference type="Pfam" id="PF01915">
    <property type="entry name" value="Glyco_hydro_3_C"/>
    <property type="match status" value="1"/>
</dbReference>
<dbReference type="eggNOG" id="ENOG502QR4D">
    <property type="taxonomic scope" value="Eukaryota"/>
</dbReference>
<protein>
    <recommendedName>
        <fullName evidence="5">beta-glucosidase</fullName>
        <ecNumber evidence="5">3.2.1.21</ecNumber>
    </recommendedName>
</protein>
<organism evidence="17 18">
    <name type="scientific">Coniosporium apollinis (strain CBS 100218)</name>
    <name type="common">Rock-inhabiting black yeast</name>
    <dbReference type="NCBI Taxonomy" id="1168221"/>
    <lineage>
        <taxon>Eukaryota</taxon>
        <taxon>Fungi</taxon>
        <taxon>Dikarya</taxon>
        <taxon>Ascomycota</taxon>
        <taxon>Pezizomycotina</taxon>
        <taxon>Dothideomycetes</taxon>
        <taxon>Dothideomycetes incertae sedis</taxon>
        <taxon>Coniosporium</taxon>
    </lineage>
</organism>
<dbReference type="Pfam" id="PF00933">
    <property type="entry name" value="Glyco_hydro_3"/>
    <property type="match status" value="1"/>
</dbReference>
<dbReference type="FunFam" id="2.60.40.10:FF:000757">
    <property type="entry name" value="Beta-glucosidase G"/>
    <property type="match status" value="1"/>
</dbReference>
<keyword evidence="8" id="KW-0378">Hydrolase</keyword>
<dbReference type="GO" id="GO:0005576">
    <property type="term" value="C:extracellular region"/>
    <property type="evidence" value="ECO:0007669"/>
    <property type="project" value="UniProtKB-SubCell"/>
</dbReference>
<evidence type="ECO:0000256" key="9">
    <source>
        <dbReference type="ARBA" id="ARBA00023001"/>
    </source>
</evidence>
<evidence type="ECO:0000256" key="14">
    <source>
        <dbReference type="SAM" id="MobiDB-lite"/>
    </source>
</evidence>
<evidence type="ECO:0000313" key="17">
    <source>
        <dbReference type="EMBL" id="EON65366.1"/>
    </source>
</evidence>
<dbReference type="InterPro" id="IPR036962">
    <property type="entry name" value="Glyco_hydro_3_N_sf"/>
</dbReference>
<dbReference type="PRINTS" id="PR00133">
    <property type="entry name" value="GLHYDRLASE3"/>
</dbReference>
<reference evidence="18" key="1">
    <citation type="submission" date="2012-06" db="EMBL/GenBank/DDBJ databases">
        <title>The genome sequence of Coniosporium apollinis CBS 100218.</title>
        <authorList>
            <consortium name="The Broad Institute Genome Sequencing Platform"/>
            <person name="Cuomo C."/>
            <person name="Gorbushina A."/>
            <person name="Noack S."/>
            <person name="Walker B."/>
            <person name="Young S.K."/>
            <person name="Zeng Q."/>
            <person name="Gargeya S."/>
            <person name="Fitzgerald M."/>
            <person name="Haas B."/>
            <person name="Abouelleil A."/>
            <person name="Alvarado L."/>
            <person name="Arachchi H.M."/>
            <person name="Berlin A.M."/>
            <person name="Chapman S.B."/>
            <person name="Goldberg J."/>
            <person name="Griggs A."/>
            <person name="Gujja S."/>
            <person name="Hansen M."/>
            <person name="Howarth C."/>
            <person name="Imamovic A."/>
            <person name="Larimer J."/>
            <person name="McCowan C."/>
            <person name="Montmayeur A."/>
            <person name="Murphy C."/>
            <person name="Neiman D."/>
            <person name="Pearson M."/>
            <person name="Priest M."/>
            <person name="Roberts A."/>
            <person name="Saif S."/>
            <person name="Shea T."/>
            <person name="Sisk P."/>
            <person name="Sykes S."/>
            <person name="Wortman J."/>
            <person name="Nusbaum C."/>
            <person name="Birren B."/>
        </authorList>
    </citation>
    <scope>NUCLEOTIDE SEQUENCE [LARGE SCALE GENOMIC DNA]</scope>
    <source>
        <strain evidence="18">CBS 100218</strain>
    </source>
</reference>
<dbReference type="InterPro" id="IPR050288">
    <property type="entry name" value="Cellulose_deg_GH3"/>
</dbReference>
<feature type="compositionally biased region" description="Low complexity" evidence="14">
    <location>
        <begin position="616"/>
        <end position="634"/>
    </location>
</feature>
<dbReference type="InterPro" id="IPR026891">
    <property type="entry name" value="Fn3-like"/>
</dbReference>
<evidence type="ECO:0000256" key="12">
    <source>
        <dbReference type="ARBA" id="ARBA00023295"/>
    </source>
</evidence>
<evidence type="ECO:0000256" key="8">
    <source>
        <dbReference type="ARBA" id="ARBA00022801"/>
    </source>
</evidence>
<dbReference type="OrthoDB" id="434at2759"/>
<name>R7YUK3_CONA1</name>
<dbReference type="InterPro" id="IPR036881">
    <property type="entry name" value="Glyco_hydro_3_C_sf"/>
</dbReference>
<evidence type="ECO:0000256" key="10">
    <source>
        <dbReference type="ARBA" id="ARBA00023180"/>
    </source>
</evidence>
<keyword evidence="18" id="KW-1185">Reference proteome</keyword>
<dbReference type="Gene3D" id="2.60.40.10">
    <property type="entry name" value="Immunoglobulins"/>
    <property type="match status" value="1"/>
</dbReference>
<sequence length="745" mass="79055">MLGALLLPLLAAGFTEARDSWERANERAGRALSGLSLEQKVGIVTGVGWTKGPCVGNTSPVPSIGYPSLCLQDGPLGIRFAKGVTAFPAGIQAGSTWDINLIRERGKAMGEEARGLGIHVLLAPVAGPLGKIARGGRNWEGFAADPYLSGIAMKETIDGIQSVGVQACAKHWIGNEQELRRETISSDIKDRELHELYMWPFVDAIKADVASVMCSYNKVNGTWACDSDDVNNRLLKNELGYRGYVLSDWNAQHSTVQSANGGLDMTMPGTDFNQPPGSIYWGPNLTAAVRAGEVPEARVNDMVRRILAQWYALDQDRGYPATTINSWNLTAGGPDVQGNHKNIARTVARDGIVLLKNDNNALPLKKPSSLAIIGEDAIVNPAGPNACPDRGCNTGTLAMGWGSGTADFPYLVDPVSAISRRAAADGTTLATSTTNDQAAGASAAAAASTAMVFINADSGEGYITVEGNAGDRINLDPWHSGNELVAAIAAVGKPTIVVIHSVGPIILESILAQQNVVAIVWAGLPGQESGNALVDVLYGDVNPSGKLPYTIAKSESDYPTIVDAPNDPFTEGLYIDYRRFDALNIAPRYEFGFGMSYTTFGFKGLDISSRSARGGNGYGNRNSSGIAAGPATGRRGPGGRQDLFDIVATVTATVTNTGRVQGAEVAQLYISLPSSAPETPPRQLRGFVKLNLRPGQSRKATFELRRRDLSFWDVALQEWVVPRGNFGVQVGASSRDARLTGTITV</sequence>
<dbReference type="Gene3D" id="3.20.20.300">
    <property type="entry name" value="Glycoside hydrolase, family 3, N-terminal domain"/>
    <property type="match status" value="1"/>
</dbReference>